<evidence type="ECO:0000256" key="9">
    <source>
        <dbReference type="SAM" id="MobiDB-lite"/>
    </source>
</evidence>
<dbReference type="GO" id="GO:0006355">
    <property type="term" value="P:regulation of DNA-templated transcription"/>
    <property type="evidence" value="ECO:0007669"/>
    <property type="project" value="InterPro"/>
</dbReference>
<dbReference type="SUPFAM" id="SSF54277">
    <property type="entry name" value="CAD &amp; PB1 domains"/>
    <property type="match status" value="1"/>
</dbReference>
<dbReference type="OrthoDB" id="615826at2759"/>
<dbReference type="PROSITE" id="PS51745">
    <property type="entry name" value="PB1"/>
    <property type="match status" value="1"/>
</dbReference>
<feature type="compositionally biased region" description="Basic and acidic residues" evidence="9">
    <location>
        <begin position="10"/>
        <end position="23"/>
    </location>
</feature>
<evidence type="ECO:0000256" key="3">
    <source>
        <dbReference type="ARBA" id="ARBA00022491"/>
    </source>
</evidence>
<protein>
    <recommendedName>
        <fullName evidence="8">Auxin-responsive protein</fullName>
    </recommendedName>
</protein>
<dbReference type="InterPro" id="IPR033389">
    <property type="entry name" value="AUX/IAA_dom"/>
</dbReference>
<evidence type="ECO:0000313" key="11">
    <source>
        <dbReference type="EMBL" id="RWR92661.1"/>
    </source>
</evidence>
<evidence type="ECO:0000256" key="4">
    <source>
        <dbReference type="ARBA" id="ARBA00023015"/>
    </source>
</evidence>
<keyword evidence="3 8" id="KW-0678">Repressor</keyword>
<dbReference type="GO" id="GO:0005634">
    <property type="term" value="C:nucleus"/>
    <property type="evidence" value="ECO:0007669"/>
    <property type="project" value="UniProtKB-SubCell"/>
</dbReference>
<dbReference type="InterPro" id="IPR003311">
    <property type="entry name" value="AUX_IAA"/>
</dbReference>
<dbReference type="InterPro" id="IPR053793">
    <property type="entry name" value="PB1-like"/>
</dbReference>
<keyword evidence="5 8" id="KW-0804">Transcription</keyword>
<keyword evidence="12" id="KW-1185">Reference proteome</keyword>
<dbReference type="PANTHER" id="PTHR31734">
    <property type="entry name" value="AUXIN-RESPONSIVE PROTEIN IAA17"/>
    <property type="match status" value="1"/>
</dbReference>
<evidence type="ECO:0000313" key="12">
    <source>
        <dbReference type="Proteomes" id="UP000283530"/>
    </source>
</evidence>
<comment type="similarity">
    <text evidence="2 8">Belongs to the Aux/IAA family.</text>
</comment>
<feature type="region of interest" description="Disordered" evidence="9">
    <location>
        <begin position="1"/>
        <end position="37"/>
    </location>
</feature>
<dbReference type="AlphaFoldDB" id="A0A443PPF7"/>
<feature type="region of interest" description="Disordered" evidence="9">
    <location>
        <begin position="127"/>
        <end position="153"/>
    </location>
</feature>
<dbReference type="Proteomes" id="UP000283530">
    <property type="component" value="Unassembled WGS sequence"/>
</dbReference>
<feature type="domain" description="PB1" evidence="10">
    <location>
        <begin position="166"/>
        <end position="260"/>
    </location>
</feature>
<reference evidence="11 12" key="1">
    <citation type="journal article" date="2019" name="Nat. Plants">
        <title>Stout camphor tree genome fills gaps in understanding of flowering plant genome evolution.</title>
        <authorList>
            <person name="Chaw S.M."/>
            <person name="Liu Y.C."/>
            <person name="Wu Y.W."/>
            <person name="Wang H.Y."/>
            <person name="Lin C.I."/>
            <person name="Wu C.S."/>
            <person name="Ke H.M."/>
            <person name="Chang L.Y."/>
            <person name="Hsu C.Y."/>
            <person name="Yang H.T."/>
            <person name="Sudianto E."/>
            <person name="Hsu M.H."/>
            <person name="Wu K.P."/>
            <person name="Wang L.N."/>
            <person name="Leebens-Mack J.H."/>
            <person name="Tsai I.J."/>
        </authorList>
    </citation>
    <scope>NUCLEOTIDE SEQUENCE [LARGE SCALE GENOMIC DNA]</scope>
    <source>
        <strain evidence="12">cv. Chaw 1501</strain>
        <tissue evidence="11">Young leaves</tissue>
    </source>
</reference>
<organism evidence="11 12">
    <name type="scientific">Cinnamomum micranthum f. kanehirae</name>
    <dbReference type="NCBI Taxonomy" id="337451"/>
    <lineage>
        <taxon>Eukaryota</taxon>
        <taxon>Viridiplantae</taxon>
        <taxon>Streptophyta</taxon>
        <taxon>Embryophyta</taxon>
        <taxon>Tracheophyta</taxon>
        <taxon>Spermatophyta</taxon>
        <taxon>Magnoliopsida</taxon>
        <taxon>Magnoliidae</taxon>
        <taxon>Laurales</taxon>
        <taxon>Lauraceae</taxon>
        <taxon>Cinnamomum</taxon>
    </lineage>
</organism>
<evidence type="ECO:0000256" key="7">
    <source>
        <dbReference type="ARBA" id="ARBA00023294"/>
    </source>
</evidence>
<dbReference type="GO" id="GO:0009734">
    <property type="term" value="P:auxin-activated signaling pathway"/>
    <property type="evidence" value="ECO:0007669"/>
    <property type="project" value="UniProtKB-UniRule"/>
</dbReference>
<keyword evidence="7 8" id="KW-0927">Auxin signaling pathway</keyword>
<name>A0A443PPF7_9MAGN</name>
<evidence type="ECO:0000256" key="8">
    <source>
        <dbReference type="RuleBase" id="RU004549"/>
    </source>
</evidence>
<dbReference type="Gene3D" id="3.10.20.90">
    <property type="entry name" value="Phosphatidylinositol 3-kinase Catalytic Subunit, Chain A, domain 1"/>
    <property type="match status" value="1"/>
</dbReference>
<comment type="subcellular location">
    <subcellularLocation>
        <location evidence="1 8">Nucleus</location>
    </subcellularLocation>
</comment>
<evidence type="ECO:0000256" key="2">
    <source>
        <dbReference type="ARBA" id="ARBA00006728"/>
    </source>
</evidence>
<comment type="caution">
    <text evidence="11">The sequence shown here is derived from an EMBL/GenBank/DDBJ whole genome shotgun (WGS) entry which is preliminary data.</text>
</comment>
<accession>A0A443PPF7</accession>
<dbReference type="Pfam" id="PF02309">
    <property type="entry name" value="AUX_IAA"/>
    <property type="match status" value="1"/>
</dbReference>
<proteinExistence type="inferred from homology"/>
<keyword evidence="4 8" id="KW-0805">Transcription regulation</keyword>
<keyword evidence="6 8" id="KW-0539">Nucleus</keyword>
<evidence type="ECO:0000256" key="6">
    <source>
        <dbReference type="ARBA" id="ARBA00023242"/>
    </source>
</evidence>
<evidence type="ECO:0000259" key="10">
    <source>
        <dbReference type="PROSITE" id="PS51745"/>
    </source>
</evidence>
<dbReference type="EMBL" id="QPKB01000009">
    <property type="protein sequence ID" value="RWR92661.1"/>
    <property type="molecule type" value="Genomic_DNA"/>
</dbReference>
<evidence type="ECO:0000256" key="5">
    <source>
        <dbReference type="ARBA" id="ARBA00023163"/>
    </source>
</evidence>
<gene>
    <name evidence="11" type="ORF">CKAN_02187900</name>
</gene>
<evidence type="ECO:0000256" key="1">
    <source>
        <dbReference type="ARBA" id="ARBA00004123"/>
    </source>
</evidence>
<dbReference type="PANTHER" id="PTHR31734:SF120">
    <property type="entry name" value="AUXIN-RESPONSIVE PROTEIN IAA25"/>
    <property type="match status" value="1"/>
</dbReference>
<comment type="function">
    <text evidence="8">Aux/IAA proteins are short-lived transcriptional factors that function as repressors of early auxin response genes at low auxin concentrations.</text>
</comment>
<sequence>MKNPLQGTTPKEEEVVEDMEKKTASGFENHLGPKTKETELRLGLSSNGFEDVGDQEKHGQVFSTAERACGGSMFVLKQRNGGFGAKRWFSETGDGFGDTWKEEKAVFDPNSHPRVVGPSPAPRALPVVGWPPVRTSRKNLAPPPKPKMETKVTPASVEVPKKFEESMFVKVNMEGYAVGRKVDLKAHDSYQSLSLALQKMFNNFFAINYFKNKEQNEDDMAVTPEHVLVYEDNEGDRMLVGDVPWEMFINTVKRLYIISGSRAPALVAGSVSKNQQ</sequence>
<comment type="subunit">
    <text evidence="8">Homodimers and heterodimers.</text>
</comment>